<sequence length="407" mass="47252">MIELQPSRGYDSCRINAFCDRVLYCDDLFGYDSIELSDDQLFIKALEEFKPSVYGENYEEENENATHEKGYNASKKRKQAIKEFAFNKASYYDWDKLTDDEKIYYILWKSFVGCLVGLESKVMRECCFVVGRDAWLRDEFTLSSLEVLLILATFDGLDVGLFEDVIGEDDCDDDDCDEEMSLPEILRENEIESPWILSLNFQGQSNNSKEWNSGDDQLRLRWMIYLVVLADAAESVRDAMGFEYCLASSSGWTKSPVLWAEIRESSLPGLELVQETIDKVKGKLAPRYVGPFEILERIGLVAYRLRLPEELSSVHDTFHVSNLKKCLADANLHVPLEEIKVDKTLRFVEEPVEIMDREIKKLKRRKIALVKVRWNSKRGPEFTWEHEDQMRIKYPQLFVDRVVEPAS</sequence>
<evidence type="ECO:0000259" key="1">
    <source>
        <dbReference type="Pfam" id="PF24626"/>
    </source>
</evidence>
<dbReference type="Pfam" id="PF24626">
    <property type="entry name" value="SH3_Tf2-1"/>
    <property type="match status" value="1"/>
</dbReference>
<dbReference type="EMBL" id="BQNB010013446">
    <property type="protein sequence ID" value="GJT16079.1"/>
    <property type="molecule type" value="Genomic_DNA"/>
</dbReference>
<dbReference type="InterPro" id="IPR056924">
    <property type="entry name" value="SH3_Tf2-1"/>
</dbReference>
<gene>
    <name evidence="2" type="ORF">Tco_0874785</name>
</gene>
<dbReference type="PANTHER" id="PTHR46148:SF59">
    <property type="entry name" value="NUCLEOTIDYLTRANSFERASE, RIBONUCLEASE H"/>
    <property type="match status" value="1"/>
</dbReference>
<reference evidence="2" key="2">
    <citation type="submission" date="2022-01" db="EMBL/GenBank/DDBJ databases">
        <authorList>
            <person name="Yamashiro T."/>
            <person name="Shiraishi A."/>
            <person name="Satake H."/>
            <person name="Nakayama K."/>
        </authorList>
    </citation>
    <scope>NUCLEOTIDE SEQUENCE</scope>
</reference>
<name>A0ABQ5BRT9_9ASTR</name>
<evidence type="ECO:0000313" key="2">
    <source>
        <dbReference type="EMBL" id="GJT16079.1"/>
    </source>
</evidence>
<protein>
    <recommendedName>
        <fullName evidence="1">Tf2-1-like SH3-like domain-containing protein</fullName>
    </recommendedName>
</protein>
<dbReference type="Proteomes" id="UP001151760">
    <property type="component" value="Unassembled WGS sequence"/>
</dbReference>
<organism evidence="2 3">
    <name type="scientific">Tanacetum coccineum</name>
    <dbReference type="NCBI Taxonomy" id="301880"/>
    <lineage>
        <taxon>Eukaryota</taxon>
        <taxon>Viridiplantae</taxon>
        <taxon>Streptophyta</taxon>
        <taxon>Embryophyta</taxon>
        <taxon>Tracheophyta</taxon>
        <taxon>Spermatophyta</taxon>
        <taxon>Magnoliopsida</taxon>
        <taxon>eudicotyledons</taxon>
        <taxon>Gunneridae</taxon>
        <taxon>Pentapetalae</taxon>
        <taxon>asterids</taxon>
        <taxon>campanulids</taxon>
        <taxon>Asterales</taxon>
        <taxon>Asteraceae</taxon>
        <taxon>Asteroideae</taxon>
        <taxon>Anthemideae</taxon>
        <taxon>Anthemidinae</taxon>
        <taxon>Tanacetum</taxon>
    </lineage>
</organism>
<dbReference type="PANTHER" id="PTHR46148">
    <property type="entry name" value="CHROMO DOMAIN-CONTAINING PROTEIN"/>
    <property type="match status" value="1"/>
</dbReference>
<feature type="domain" description="Tf2-1-like SH3-like" evidence="1">
    <location>
        <begin position="277"/>
        <end position="326"/>
    </location>
</feature>
<keyword evidence="3" id="KW-1185">Reference proteome</keyword>
<accession>A0ABQ5BRT9</accession>
<comment type="caution">
    <text evidence="2">The sequence shown here is derived from an EMBL/GenBank/DDBJ whole genome shotgun (WGS) entry which is preliminary data.</text>
</comment>
<reference evidence="2" key="1">
    <citation type="journal article" date="2022" name="Int. J. Mol. Sci.">
        <title>Draft Genome of Tanacetum Coccineum: Genomic Comparison of Closely Related Tanacetum-Family Plants.</title>
        <authorList>
            <person name="Yamashiro T."/>
            <person name="Shiraishi A."/>
            <person name="Nakayama K."/>
            <person name="Satake H."/>
        </authorList>
    </citation>
    <scope>NUCLEOTIDE SEQUENCE</scope>
</reference>
<evidence type="ECO:0000313" key="3">
    <source>
        <dbReference type="Proteomes" id="UP001151760"/>
    </source>
</evidence>
<proteinExistence type="predicted"/>